<dbReference type="OrthoDB" id="1007102at2"/>
<dbReference type="Pfam" id="PF18836">
    <property type="entry name" value="B_solenoid_ydck"/>
    <property type="match status" value="2"/>
</dbReference>
<name>A0A9Q6Z8P5_MYROD</name>
<dbReference type="Gene3D" id="2.160.10.10">
    <property type="entry name" value="Hexapeptide repeat proteins"/>
    <property type="match status" value="1"/>
</dbReference>
<dbReference type="EMBL" id="CP068108">
    <property type="protein sequence ID" value="QQU01602.1"/>
    <property type="molecule type" value="Genomic_DNA"/>
</dbReference>
<protein>
    <submittedName>
        <fullName evidence="1">Transferase</fullName>
    </submittedName>
</protein>
<dbReference type="GeneID" id="93527528"/>
<evidence type="ECO:0000313" key="2">
    <source>
        <dbReference type="Proteomes" id="UP000596202"/>
    </source>
</evidence>
<dbReference type="RefSeq" id="WP_002992238.1">
    <property type="nucleotide sequence ID" value="NZ_CP068108.1"/>
</dbReference>
<proteinExistence type="predicted"/>
<keyword evidence="1" id="KW-0808">Transferase</keyword>
<reference evidence="1 2" key="1">
    <citation type="submission" date="2021-01" db="EMBL/GenBank/DDBJ databases">
        <title>FDA dAtabase for Regulatory Grade micrObial Sequences (FDA-ARGOS): Supporting development and validation of Infectious Disease Dx tests.</title>
        <authorList>
            <person name="Sproer C."/>
            <person name="Gronow S."/>
            <person name="Severitt S."/>
            <person name="Schroder I."/>
            <person name="Tallon L."/>
            <person name="Sadzewicz L."/>
            <person name="Zhao X."/>
            <person name="Boylan J."/>
            <person name="Ott S."/>
            <person name="Bowen H."/>
            <person name="Vavikolanu K."/>
            <person name="Mehta A."/>
            <person name="Aluvathingal J."/>
            <person name="Nadendla S."/>
            <person name="Lowell S."/>
            <person name="Myers T."/>
            <person name="Yan Y."/>
            <person name="Sichtig H."/>
        </authorList>
    </citation>
    <scope>NUCLEOTIDE SEQUENCE [LARGE SCALE GENOMIC DNA]</scope>
    <source>
        <strain evidence="1 2">FDAARGOS_1131</strain>
    </source>
</reference>
<gene>
    <name evidence="1" type="ORF">I6I88_07670</name>
</gene>
<dbReference type="InterPro" id="IPR040831">
    <property type="entry name" value="B_solenoid_ydck_rpt"/>
</dbReference>
<dbReference type="AlphaFoldDB" id="A0A9Q6Z8P5"/>
<dbReference type="InterPro" id="IPR011004">
    <property type="entry name" value="Trimer_LpxA-like_sf"/>
</dbReference>
<evidence type="ECO:0000313" key="1">
    <source>
        <dbReference type="EMBL" id="QQU01602.1"/>
    </source>
</evidence>
<accession>A0A9Q6Z8P5</accession>
<dbReference type="Proteomes" id="UP000596202">
    <property type="component" value="Chromosome"/>
</dbReference>
<organism evidence="1 2">
    <name type="scientific">Myroides odoratus</name>
    <name type="common">Flavobacterium odoratum</name>
    <dbReference type="NCBI Taxonomy" id="256"/>
    <lineage>
        <taxon>Bacteria</taxon>
        <taxon>Pseudomonadati</taxon>
        <taxon>Bacteroidota</taxon>
        <taxon>Flavobacteriia</taxon>
        <taxon>Flavobacteriales</taxon>
        <taxon>Flavobacteriaceae</taxon>
        <taxon>Myroides</taxon>
    </lineage>
</organism>
<dbReference type="SUPFAM" id="SSF51161">
    <property type="entry name" value="Trimeric LpxA-like enzymes"/>
    <property type="match status" value="1"/>
</dbReference>
<dbReference type="GO" id="GO:0016740">
    <property type="term" value="F:transferase activity"/>
    <property type="evidence" value="ECO:0007669"/>
    <property type="project" value="UniProtKB-KW"/>
</dbReference>
<sequence>MDKYRITDESMEYNGHKLWRIECLRTHKKGGWIQNETNLSQVGEAWIADNAKVYGEASISDNAKVSGNAEVFGAAKITADAQVYDNAIVSDYAVVTAYAQVYDHATVEDSAQIYGHATVSGHALVAAYAQVYDYASIEGCAQVYDNVQIYGHAKVKDYAHIFKEARIKGQTVVLNNDRVSENLYNWEDINELSFLQISDVHNNKSVQLYANGRHQVAVKVSFEAKDRNKNTIKIAAKEIFENIEFVDEENRPIQNGITYTDTPSIYVYPLPDKTRINNKDTKSTALFYFSIDRVVNVFKLCVRCKIKQWSIANGMEKIKRIEYATTIENNNDLMQEDFLTVQVVPKRQFTQSNLAVQIFSEVDVNGIPNSILTKYYVQFDPLDGTITRQASCIEKNWFHYRQMGIYKGCSVSTDSSFVKNENALFTMKFEYTSSKYKVITSKNHEADGLCFWVYQLWEGLLWSYYEGGGEMYFLLYDQYGNEANLKAQVAEDGQLNFHVRLPELNQE</sequence>